<dbReference type="Proteomes" id="UP000663852">
    <property type="component" value="Unassembled WGS sequence"/>
</dbReference>
<dbReference type="PANTHER" id="PTHR46481">
    <property type="entry name" value="ZINC FINGER BED DOMAIN-CONTAINING PROTEIN 4"/>
    <property type="match status" value="1"/>
</dbReference>
<comment type="caution">
    <text evidence="7">The sequence shown here is derived from an EMBL/GenBank/DDBJ whole genome shotgun (WGS) entry which is preliminary data.</text>
</comment>
<sequence length="314" mass="35520">MNLDLNTNVRQHQITNSIVLNLIVNMGLPLSILNNVSFRTFMNDIDPRYRPVCRRDVTRSILPDLEKRCVLKLKEICAKAPYISLTLGCWPDRQTDNARNNLTAFVSIILPGFEDYFDELENEETDAEQANRDGGTEEGDNEAVLDQKESLRTLEINDSIYESILNLSSDDEYLRIPCFSHCLQLVVNDGIKALNVTATAALKKVAILAKLAHTKQWSSACVPIERPVTVMKGPAFKKIQSHRIAKRMAVVILVINIGSVLHDAIVSVYRQYNFYDHSNHTKAYQRFRLLLAKQISEHKHLSTAPVFLAILGDT</sequence>
<dbReference type="OrthoDB" id="117690at2759"/>
<feature type="region of interest" description="Disordered" evidence="6">
    <location>
        <begin position="124"/>
        <end position="143"/>
    </location>
</feature>
<evidence type="ECO:0000313" key="8">
    <source>
        <dbReference type="Proteomes" id="UP000663852"/>
    </source>
</evidence>
<comment type="subcellular location">
    <subcellularLocation>
        <location evidence="1">Nucleus</location>
    </subcellularLocation>
</comment>
<evidence type="ECO:0000256" key="2">
    <source>
        <dbReference type="ARBA" id="ARBA00022723"/>
    </source>
</evidence>
<evidence type="ECO:0000256" key="1">
    <source>
        <dbReference type="ARBA" id="ARBA00004123"/>
    </source>
</evidence>
<keyword evidence="3" id="KW-0863">Zinc-finger</keyword>
<dbReference type="InterPro" id="IPR052035">
    <property type="entry name" value="ZnF_BED_domain_contain"/>
</dbReference>
<evidence type="ECO:0000256" key="3">
    <source>
        <dbReference type="ARBA" id="ARBA00022771"/>
    </source>
</evidence>
<proteinExistence type="predicted"/>
<evidence type="ECO:0000313" key="7">
    <source>
        <dbReference type="EMBL" id="CAF1448219.1"/>
    </source>
</evidence>
<evidence type="ECO:0000256" key="5">
    <source>
        <dbReference type="ARBA" id="ARBA00023242"/>
    </source>
</evidence>
<dbReference type="AlphaFoldDB" id="A0A815PFI7"/>
<evidence type="ECO:0000256" key="4">
    <source>
        <dbReference type="ARBA" id="ARBA00022833"/>
    </source>
</evidence>
<accession>A0A815PFI7</accession>
<keyword evidence="2" id="KW-0479">Metal-binding</keyword>
<name>A0A815PFI7_ADIRI</name>
<evidence type="ECO:0000256" key="6">
    <source>
        <dbReference type="SAM" id="MobiDB-lite"/>
    </source>
</evidence>
<organism evidence="7 8">
    <name type="scientific">Adineta ricciae</name>
    <name type="common">Rotifer</name>
    <dbReference type="NCBI Taxonomy" id="249248"/>
    <lineage>
        <taxon>Eukaryota</taxon>
        <taxon>Metazoa</taxon>
        <taxon>Spiralia</taxon>
        <taxon>Gnathifera</taxon>
        <taxon>Rotifera</taxon>
        <taxon>Eurotatoria</taxon>
        <taxon>Bdelloidea</taxon>
        <taxon>Adinetida</taxon>
        <taxon>Adinetidae</taxon>
        <taxon>Adineta</taxon>
    </lineage>
</organism>
<gene>
    <name evidence="7" type="ORF">EDS130_LOCUS39350</name>
</gene>
<dbReference type="GO" id="GO:0008270">
    <property type="term" value="F:zinc ion binding"/>
    <property type="evidence" value="ECO:0007669"/>
    <property type="project" value="UniProtKB-KW"/>
</dbReference>
<keyword evidence="5" id="KW-0539">Nucleus</keyword>
<keyword evidence="4" id="KW-0862">Zinc</keyword>
<dbReference type="EMBL" id="CAJNOJ010000437">
    <property type="protein sequence ID" value="CAF1448219.1"/>
    <property type="molecule type" value="Genomic_DNA"/>
</dbReference>
<dbReference type="GO" id="GO:0005634">
    <property type="term" value="C:nucleus"/>
    <property type="evidence" value="ECO:0007669"/>
    <property type="project" value="UniProtKB-SubCell"/>
</dbReference>
<protein>
    <submittedName>
        <fullName evidence="7">Uncharacterized protein</fullName>
    </submittedName>
</protein>
<dbReference type="PANTHER" id="PTHR46481:SF10">
    <property type="entry name" value="ZINC FINGER BED DOMAIN-CONTAINING PROTEIN 39"/>
    <property type="match status" value="1"/>
</dbReference>
<reference evidence="7" key="1">
    <citation type="submission" date="2021-02" db="EMBL/GenBank/DDBJ databases">
        <authorList>
            <person name="Nowell W R."/>
        </authorList>
    </citation>
    <scope>NUCLEOTIDE SEQUENCE</scope>
</reference>